<feature type="chain" id="PRO_5013774823" description="OmpA-like domain-containing protein" evidence="1">
    <location>
        <begin position="26"/>
        <end position="348"/>
    </location>
</feature>
<gene>
    <name evidence="2" type="ORF">CSB45_07920</name>
</gene>
<evidence type="ECO:0000313" key="3">
    <source>
        <dbReference type="Proteomes" id="UP000229740"/>
    </source>
</evidence>
<comment type="caution">
    <text evidence="2">The sequence shown here is derived from an EMBL/GenBank/DDBJ whole genome shotgun (WGS) entry which is preliminary data.</text>
</comment>
<sequence length="348" mass="39545">MIIKTHIVKYLIPAVIVLSVCSGCALTVDVESEEAVIDPMLQQKAEKAVESARESFNVITELPVQARYSDDVQKARQELVNSEKFLIQNLLDEAYVSAENSRNISQRIVQNFYQHVLAQTAQQTKADIQRISDADPDNPLQDFLPRLDEILDYSDSISQGEELLKFDKMLDDLDRLTQIEHNTRENVARTIGIDVSFKSGSYELTEEGKQLLDDYVVEIMASRDRFKRLYPEFPVTITIKVVGYADQAGFIPGTKLVDQLLEQSEDVPDAEPDRRKFLNQELSELRAKMISEYAVQIIEQYASEQSIVSITQDIKGFGESIPPAVPEPYPIDDARRRICKIYSYITTP</sequence>
<dbReference type="AlphaFoldDB" id="A0A2G6E5T5"/>
<dbReference type="SUPFAM" id="SSF103088">
    <property type="entry name" value="OmpA-like"/>
    <property type="match status" value="1"/>
</dbReference>
<proteinExistence type="predicted"/>
<reference evidence="2 3" key="1">
    <citation type="submission" date="2017-10" db="EMBL/GenBank/DDBJ databases">
        <title>Novel microbial diversity and functional potential in the marine mammal oral microbiome.</title>
        <authorList>
            <person name="Dudek N.K."/>
            <person name="Sun C.L."/>
            <person name="Burstein D."/>
            <person name="Kantor R.S."/>
            <person name="Aliaga Goltsman D.S."/>
            <person name="Bik E.M."/>
            <person name="Thomas B.C."/>
            <person name="Banfield J.F."/>
            <person name="Relman D.A."/>
        </authorList>
    </citation>
    <scope>NUCLEOTIDE SEQUENCE [LARGE SCALE GENOMIC DNA]</scope>
    <source>
        <strain evidence="2">DOLZORAL124_49_17</strain>
    </source>
</reference>
<organism evidence="2 3">
    <name type="scientific">candidate division KSB3 bacterium</name>
    <dbReference type="NCBI Taxonomy" id="2044937"/>
    <lineage>
        <taxon>Bacteria</taxon>
        <taxon>candidate division KSB3</taxon>
    </lineage>
</organism>
<dbReference type="InterPro" id="IPR036737">
    <property type="entry name" value="OmpA-like_sf"/>
</dbReference>
<keyword evidence="1" id="KW-0732">Signal</keyword>
<evidence type="ECO:0000256" key="1">
    <source>
        <dbReference type="SAM" id="SignalP"/>
    </source>
</evidence>
<accession>A0A2G6E5T5</accession>
<name>A0A2G6E5T5_9BACT</name>
<dbReference type="Proteomes" id="UP000229740">
    <property type="component" value="Unassembled WGS sequence"/>
</dbReference>
<protein>
    <recommendedName>
        <fullName evidence="4">OmpA-like domain-containing protein</fullName>
    </recommendedName>
</protein>
<feature type="signal peptide" evidence="1">
    <location>
        <begin position="1"/>
        <end position="25"/>
    </location>
</feature>
<dbReference type="EMBL" id="PDPS01000028">
    <property type="protein sequence ID" value="PID57148.1"/>
    <property type="molecule type" value="Genomic_DNA"/>
</dbReference>
<dbReference type="Gene3D" id="3.30.1330.60">
    <property type="entry name" value="OmpA-like domain"/>
    <property type="match status" value="1"/>
</dbReference>
<evidence type="ECO:0008006" key="4">
    <source>
        <dbReference type="Google" id="ProtNLM"/>
    </source>
</evidence>
<evidence type="ECO:0000313" key="2">
    <source>
        <dbReference type="EMBL" id="PID57148.1"/>
    </source>
</evidence>